<dbReference type="GO" id="GO:0016020">
    <property type="term" value="C:membrane"/>
    <property type="evidence" value="ECO:0007669"/>
    <property type="project" value="TreeGrafter"/>
</dbReference>
<evidence type="ECO:0000259" key="2">
    <source>
        <dbReference type="Pfam" id="PF01757"/>
    </source>
</evidence>
<dbReference type="InterPro" id="IPR043968">
    <property type="entry name" value="SGNH"/>
</dbReference>
<evidence type="ECO:0000259" key="3">
    <source>
        <dbReference type="Pfam" id="PF19040"/>
    </source>
</evidence>
<feature type="transmembrane region" description="Helical" evidence="1">
    <location>
        <begin position="120"/>
        <end position="142"/>
    </location>
</feature>
<feature type="transmembrane region" description="Helical" evidence="1">
    <location>
        <begin position="209"/>
        <end position="227"/>
    </location>
</feature>
<keyword evidence="4" id="KW-0808">Transferase</keyword>
<dbReference type="SUPFAM" id="SSF52266">
    <property type="entry name" value="SGNH hydrolase"/>
    <property type="match status" value="1"/>
</dbReference>
<dbReference type="InterPro" id="IPR050879">
    <property type="entry name" value="Acyltransferase_3"/>
</dbReference>
<dbReference type="PANTHER" id="PTHR23028">
    <property type="entry name" value="ACETYLTRANSFERASE"/>
    <property type="match status" value="1"/>
</dbReference>
<feature type="domain" description="SGNH" evidence="3">
    <location>
        <begin position="400"/>
        <end position="631"/>
    </location>
</feature>
<dbReference type="GO" id="GO:0009103">
    <property type="term" value="P:lipopolysaccharide biosynthetic process"/>
    <property type="evidence" value="ECO:0007669"/>
    <property type="project" value="TreeGrafter"/>
</dbReference>
<dbReference type="InterPro" id="IPR002656">
    <property type="entry name" value="Acyl_transf_3_dom"/>
</dbReference>
<gene>
    <name evidence="4" type="ORF">GTP46_25020</name>
</gene>
<name>A0A6L8KFL8_9BURK</name>
<evidence type="ECO:0000313" key="4">
    <source>
        <dbReference type="EMBL" id="MYM25895.1"/>
    </source>
</evidence>
<evidence type="ECO:0000313" key="5">
    <source>
        <dbReference type="Proteomes" id="UP000479335"/>
    </source>
</evidence>
<reference evidence="4 5" key="1">
    <citation type="submission" date="2019-12" db="EMBL/GenBank/DDBJ databases">
        <title>Novel species isolated from a subtropical stream in China.</title>
        <authorList>
            <person name="Lu H."/>
        </authorList>
    </citation>
    <scope>NUCLEOTIDE SEQUENCE [LARGE SCALE GENOMIC DNA]</scope>
    <source>
        <strain evidence="4 5">FT135W</strain>
    </source>
</reference>
<feature type="transmembrane region" description="Helical" evidence="1">
    <location>
        <begin position="60"/>
        <end position="79"/>
    </location>
</feature>
<feature type="transmembrane region" description="Helical" evidence="1">
    <location>
        <begin position="296"/>
        <end position="317"/>
    </location>
</feature>
<dbReference type="AlphaFoldDB" id="A0A6L8KFL8"/>
<feature type="transmembrane region" description="Helical" evidence="1">
    <location>
        <begin position="265"/>
        <end position="290"/>
    </location>
</feature>
<dbReference type="Pfam" id="PF19040">
    <property type="entry name" value="SGNH"/>
    <property type="match status" value="1"/>
</dbReference>
<keyword evidence="5" id="KW-1185">Reference proteome</keyword>
<feature type="transmembrane region" description="Helical" evidence="1">
    <location>
        <begin position="233"/>
        <end position="253"/>
    </location>
</feature>
<keyword evidence="1" id="KW-1133">Transmembrane helix</keyword>
<keyword evidence="4" id="KW-0012">Acyltransferase</keyword>
<dbReference type="PANTHER" id="PTHR23028:SF53">
    <property type="entry name" value="ACYL_TRANSF_3 DOMAIN-CONTAINING PROTEIN"/>
    <property type="match status" value="1"/>
</dbReference>
<feature type="transmembrane region" description="Helical" evidence="1">
    <location>
        <begin position="329"/>
        <end position="353"/>
    </location>
</feature>
<comment type="caution">
    <text evidence="4">The sequence shown here is derived from an EMBL/GenBank/DDBJ whole genome shotgun (WGS) entry which is preliminary data.</text>
</comment>
<keyword evidence="1" id="KW-0812">Transmembrane</keyword>
<accession>A0A6L8KFL8</accession>
<keyword evidence="1" id="KW-0472">Membrane</keyword>
<proteinExistence type="predicted"/>
<dbReference type="Proteomes" id="UP000479335">
    <property type="component" value="Unassembled WGS sequence"/>
</dbReference>
<organism evidence="4 5">
    <name type="scientific">Duganella flavida</name>
    <dbReference type="NCBI Taxonomy" id="2692175"/>
    <lineage>
        <taxon>Bacteria</taxon>
        <taxon>Pseudomonadati</taxon>
        <taxon>Pseudomonadota</taxon>
        <taxon>Betaproteobacteria</taxon>
        <taxon>Burkholderiales</taxon>
        <taxon>Oxalobacteraceae</taxon>
        <taxon>Telluria group</taxon>
        <taxon>Duganella</taxon>
    </lineage>
</organism>
<protein>
    <submittedName>
        <fullName evidence="4">Acyltransferase family protein</fullName>
    </submittedName>
</protein>
<feature type="domain" description="Acyltransferase 3" evidence="2">
    <location>
        <begin position="2"/>
        <end position="309"/>
    </location>
</feature>
<dbReference type="EMBL" id="WWCN01000020">
    <property type="protein sequence ID" value="MYM25895.1"/>
    <property type="molecule type" value="Genomic_DNA"/>
</dbReference>
<feature type="transmembrane region" description="Helical" evidence="1">
    <location>
        <begin position="12"/>
        <end position="39"/>
    </location>
</feature>
<dbReference type="GO" id="GO:0016747">
    <property type="term" value="F:acyltransferase activity, transferring groups other than amino-acyl groups"/>
    <property type="evidence" value="ECO:0007669"/>
    <property type="project" value="InterPro"/>
</dbReference>
<evidence type="ECO:0000256" key="1">
    <source>
        <dbReference type="SAM" id="Phobius"/>
    </source>
</evidence>
<dbReference type="Pfam" id="PF01757">
    <property type="entry name" value="Acyl_transf_3"/>
    <property type="match status" value="1"/>
</dbReference>
<feature type="transmembrane region" description="Helical" evidence="1">
    <location>
        <begin position="180"/>
        <end position="197"/>
    </location>
</feature>
<sequence length="646" mass="70541">MAVLAVVLYHAWPAWIPGGFIGVDIFFVISGYLISVIIMSQLVSGSFSLADFYARRVRRIFPALLLVMLATAVFGWTVLLQGEFRQLGRHTAAGSGFVSNLVLWQEAGYFDNAATTKPLLHLWSLGVEEQFYLLWPLILWLVFRRHFNFLLVTALIFCASMALNLATVQGDPTSAFYSPATRFWELMSGGIAAYLQLHHAPWSTRLQRWASWGGGALLALGFALIKAQLPFPGWWAVLPVSGAFLLIMAGPAAPLNARLLGARPAVWIGLISYPLYLWHWPLLAYGFIVYGEKPSYSVKLALVGAAFVLATLTYRMLELPLRRVANKRAVVQQLAIGMVAMVSLGGLAASGLLRERINAHGADVFVNALNDSAYPGPAFTPLRHQNIVFQQVPGRGAGLTVFLGDSVVQHYGPYIEQALTAPQAHTSSVIFATAGGCPPIPHTVKLPRVQYPLCPATVEAAYDLARSARTDTVVIGAAWQGYFAADNQLLLYNDGQRQASFPGRDAMELAYQSLEDGLRSLHGKRLFLVLQPPSGNAYDPRNMYAGSRFDSIHPRAVIPELDYARYLRDNAAVRTRLQQIAARTGAQVIDPGATLCHDGVCPVRDSDGRPLYTDGIHMRPFYSRRAATFLAPALVPPAAAVAATAP</sequence>
<feature type="transmembrane region" description="Helical" evidence="1">
    <location>
        <begin position="149"/>
        <end position="168"/>
    </location>
</feature>